<dbReference type="Proteomes" id="UP000885779">
    <property type="component" value="Unassembled WGS sequence"/>
</dbReference>
<dbReference type="PANTHER" id="PTHR43031">
    <property type="entry name" value="FAD-DEPENDENT OXIDOREDUCTASE"/>
    <property type="match status" value="1"/>
</dbReference>
<dbReference type="Pfam" id="PF00581">
    <property type="entry name" value="Rhodanese"/>
    <property type="match status" value="2"/>
</dbReference>
<evidence type="ECO:0000259" key="2">
    <source>
        <dbReference type="PROSITE" id="PS50206"/>
    </source>
</evidence>
<keyword evidence="1" id="KW-0732">Signal</keyword>
<dbReference type="InterPro" id="IPR050229">
    <property type="entry name" value="GlpE_sulfurtransferase"/>
</dbReference>
<dbReference type="Gene3D" id="3.40.250.10">
    <property type="entry name" value="Rhodanese-like domain"/>
    <property type="match status" value="2"/>
</dbReference>
<proteinExistence type="predicted"/>
<feature type="domain" description="Rhodanese" evidence="2">
    <location>
        <begin position="64"/>
        <end position="156"/>
    </location>
</feature>
<dbReference type="PANTHER" id="PTHR43031:SF16">
    <property type="entry name" value="OXIDOREDUCTASE"/>
    <property type="match status" value="1"/>
</dbReference>
<name>A0A7V4WV76_CALAY</name>
<gene>
    <name evidence="3" type="ORF">ENK44_05940</name>
</gene>
<dbReference type="InterPro" id="IPR036873">
    <property type="entry name" value="Rhodanese-like_dom_sf"/>
</dbReference>
<dbReference type="PROSITE" id="PS50206">
    <property type="entry name" value="RHODANESE_3"/>
    <property type="match status" value="2"/>
</dbReference>
<feature type="chain" id="PRO_5031348059" evidence="1">
    <location>
        <begin position="22"/>
        <end position="310"/>
    </location>
</feature>
<reference evidence="3" key="1">
    <citation type="journal article" date="2020" name="mSystems">
        <title>Genome- and Community-Level Interaction Insights into Carbon Utilization and Element Cycling Functions of Hydrothermarchaeota in Hydrothermal Sediment.</title>
        <authorList>
            <person name="Zhou Z."/>
            <person name="Liu Y."/>
            <person name="Xu W."/>
            <person name="Pan J."/>
            <person name="Luo Z.H."/>
            <person name="Li M."/>
        </authorList>
    </citation>
    <scope>NUCLEOTIDE SEQUENCE [LARGE SCALE GENOMIC DNA]</scope>
    <source>
        <strain evidence="3">HyVt-577</strain>
    </source>
</reference>
<dbReference type="SMART" id="SM00450">
    <property type="entry name" value="RHOD"/>
    <property type="match status" value="2"/>
</dbReference>
<feature type="domain" description="Rhodanese" evidence="2">
    <location>
        <begin position="261"/>
        <end position="303"/>
    </location>
</feature>
<dbReference type="AlphaFoldDB" id="A0A7V4WV76"/>
<dbReference type="SUPFAM" id="SSF52821">
    <property type="entry name" value="Rhodanese/Cell cycle control phosphatase"/>
    <property type="match status" value="2"/>
</dbReference>
<comment type="caution">
    <text evidence="3">The sequence shown here is derived from an EMBL/GenBank/DDBJ whole genome shotgun (WGS) entry which is preliminary data.</text>
</comment>
<evidence type="ECO:0000256" key="1">
    <source>
        <dbReference type="SAM" id="SignalP"/>
    </source>
</evidence>
<sequence>MKKIMPLLLIVSLLVFFGCSSSTEEQPQVNEFEVLVKYLESGDADYQGWVNNLSGWIVNLSDINTADYFVLDLRSEADFNALHIPDAVNATLDNMFDKVKDATKDILVVCYTGQTASFAHMLLRLKGYDAYVLKFGMSIYDASLDKWTANCSNKFASDPNWVTTASPALPEFDYPELNTGKTEAEDILDARIQAAIDAWNDGMLISADDVMANREDYNIMNYWSETDYTTLGHINGAYQLTPLTIKTTENLKAFDPAGDNILYCWTGQTAAATIAYLKVLGYDVKSIKFGTNAMIYDVLPGHKWPKPWGN</sequence>
<dbReference type="EMBL" id="DRQG01000054">
    <property type="protein sequence ID" value="HGY55217.1"/>
    <property type="molecule type" value="Genomic_DNA"/>
</dbReference>
<organism evidence="3">
    <name type="scientific">Caldithrix abyssi</name>
    <dbReference type="NCBI Taxonomy" id="187145"/>
    <lineage>
        <taxon>Bacteria</taxon>
        <taxon>Pseudomonadati</taxon>
        <taxon>Calditrichota</taxon>
        <taxon>Calditrichia</taxon>
        <taxon>Calditrichales</taxon>
        <taxon>Calditrichaceae</taxon>
        <taxon>Caldithrix</taxon>
    </lineage>
</organism>
<dbReference type="InterPro" id="IPR001763">
    <property type="entry name" value="Rhodanese-like_dom"/>
</dbReference>
<evidence type="ECO:0000313" key="3">
    <source>
        <dbReference type="EMBL" id="HGY55217.1"/>
    </source>
</evidence>
<dbReference type="PROSITE" id="PS51257">
    <property type="entry name" value="PROKAR_LIPOPROTEIN"/>
    <property type="match status" value="1"/>
</dbReference>
<protein>
    <submittedName>
        <fullName evidence="3">Rhodanese-like domain-containing protein</fullName>
    </submittedName>
</protein>
<dbReference type="CDD" id="cd00158">
    <property type="entry name" value="RHOD"/>
    <property type="match status" value="2"/>
</dbReference>
<feature type="signal peptide" evidence="1">
    <location>
        <begin position="1"/>
        <end position="21"/>
    </location>
</feature>
<accession>A0A7V4WV76</accession>